<comment type="similarity">
    <text evidence="6">Belongs to the RnpA family.</text>
</comment>
<evidence type="ECO:0000256" key="4">
    <source>
        <dbReference type="ARBA" id="ARBA00022801"/>
    </source>
</evidence>
<keyword evidence="3 6" id="KW-0255">Endonuclease</keyword>
<dbReference type="RefSeq" id="WP_103066974.1">
    <property type="nucleotide sequence ID" value="NZ_AZRL01000012.1"/>
</dbReference>
<dbReference type="GO" id="GO:0000049">
    <property type="term" value="F:tRNA binding"/>
    <property type="evidence" value="ECO:0007669"/>
    <property type="project" value="UniProtKB-UniRule"/>
</dbReference>
<accession>A0A2K1P132</accession>
<proteinExistence type="inferred from homology"/>
<sequence length="118" mass="14416">MEKQTFKKKERLRLKRNFKNVFEKGGRLIDNNFVIIYVRNTMDYNRIAIIVNKKFGNSVARNSIKRLIREIYRTNKTFFPIGYDFLFIPRKELSKNFKRIDYFQMKGQILNLVRKIKE</sequence>
<dbReference type="GO" id="GO:0001682">
    <property type="term" value="P:tRNA 5'-leader removal"/>
    <property type="evidence" value="ECO:0007669"/>
    <property type="project" value="UniProtKB-UniRule"/>
</dbReference>
<protein>
    <recommendedName>
        <fullName evidence="6 7">Ribonuclease P protein component</fullName>
        <shortName evidence="6">RNase P protein</shortName>
        <shortName evidence="6">RNaseP protein</shortName>
        <ecNumber evidence="6 7">3.1.26.5</ecNumber>
    </recommendedName>
    <alternativeName>
        <fullName evidence="6">Protein C5</fullName>
    </alternativeName>
</protein>
<comment type="function">
    <text evidence="6">RNaseP catalyzes the removal of the 5'-leader sequence from pre-tRNA to produce the mature 5'-terminus. It can also cleave other RNA substrates such as 4.5S RNA. The protein component plays an auxiliary but essential role in vivo by binding to the 5'-leader sequence and broadening the substrate specificity of the ribozyme.</text>
</comment>
<dbReference type="EMBL" id="AZRL01000012">
    <property type="protein sequence ID" value="PNR96482.1"/>
    <property type="molecule type" value="Genomic_DNA"/>
</dbReference>
<dbReference type="PANTHER" id="PTHR33992:SF1">
    <property type="entry name" value="RIBONUCLEASE P PROTEIN COMPONENT"/>
    <property type="match status" value="1"/>
</dbReference>
<keyword evidence="5 6" id="KW-0694">RNA-binding</keyword>
<evidence type="ECO:0000256" key="3">
    <source>
        <dbReference type="ARBA" id="ARBA00022759"/>
    </source>
</evidence>
<evidence type="ECO:0000256" key="2">
    <source>
        <dbReference type="ARBA" id="ARBA00022722"/>
    </source>
</evidence>
<dbReference type="InterPro" id="IPR020568">
    <property type="entry name" value="Ribosomal_Su5_D2-typ_SF"/>
</dbReference>
<dbReference type="EC" id="3.1.26.5" evidence="6 7"/>
<comment type="subunit">
    <text evidence="6">Consists of a catalytic RNA component (M1 or rnpB) and a protein subunit.</text>
</comment>
<keyword evidence="1 6" id="KW-0819">tRNA processing</keyword>
<keyword evidence="4 6" id="KW-0378">Hydrolase</keyword>
<gene>
    <name evidence="6" type="primary">rnpA</name>
    <name evidence="8" type="ORF">X929_05275</name>
</gene>
<dbReference type="InterPro" id="IPR000100">
    <property type="entry name" value="RNase_P"/>
</dbReference>
<evidence type="ECO:0000313" key="9">
    <source>
        <dbReference type="Proteomes" id="UP000236434"/>
    </source>
</evidence>
<dbReference type="AlphaFoldDB" id="A0A2K1P132"/>
<dbReference type="HAMAP" id="MF_00227">
    <property type="entry name" value="RNase_P"/>
    <property type="match status" value="1"/>
</dbReference>
<dbReference type="GO" id="GO:0004526">
    <property type="term" value="F:ribonuclease P activity"/>
    <property type="evidence" value="ECO:0007669"/>
    <property type="project" value="UniProtKB-UniRule"/>
</dbReference>
<dbReference type="InterPro" id="IPR014721">
    <property type="entry name" value="Ribsml_uS5_D2-typ_fold_subgr"/>
</dbReference>
<dbReference type="NCBIfam" id="TIGR00188">
    <property type="entry name" value="rnpA"/>
    <property type="match status" value="1"/>
</dbReference>
<dbReference type="Pfam" id="PF00825">
    <property type="entry name" value="Ribonuclease_P"/>
    <property type="match status" value="1"/>
</dbReference>
<dbReference type="GO" id="GO:0042781">
    <property type="term" value="F:3'-tRNA processing endoribonuclease activity"/>
    <property type="evidence" value="ECO:0007669"/>
    <property type="project" value="TreeGrafter"/>
</dbReference>
<evidence type="ECO:0000313" key="8">
    <source>
        <dbReference type="EMBL" id="PNR96482.1"/>
    </source>
</evidence>
<keyword evidence="2 6" id="KW-0540">Nuclease</keyword>
<dbReference type="SUPFAM" id="SSF54211">
    <property type="entry name" value="Ribosomal protein S5 domain 2-like"/>
    <property type="match status" value="1"/>
</dbReference>
<dbReference type="PANTHER" id="PTHR33992">
    <property type="entry name" value="RIBONUCLEASE P PROTEIN COMPONENT"/>
    <property type="match status" value="1"/>
</dbReference>
<dbReference type="OrthoDB" id="9810867at2"/>
<dbReference type="Proteomes" id="UP000236434">
    <property type="component" value="Unassembled WGS sequence"/>
</dbReference>
<evidence type="ECO:0000256" key="7">
    <source>
        <dbReference type="NCBIfam" id="TIGR00188"/>
    </source>
</evidence>
<dbReference type="Gene3D" id="3.30.230.10">
    <property type="match status" value="1"/>
</dbReference>
<comment type="caution">
    <text evidence="8">The sequence shown here is derived from an EMBL/GenBank/DDBJ whole genome shotgun (WGS) entry which is preliminary data.</text>
</comment>
<evidence type="ECO:0000256" key="5">
    <source>
        <dbReference type="ARBA" id="ARBA00022884"/>
    </source>
</evidence>
<evidence type="ECO:0000256" key="6">
    <source>
        <dbReference type="HAMAP-Rule" id="MF_00227"/>
    </source>
</evidence>
<name>A0A2K1P132_9BACT</name>
<dbReference type="GO" id="GO:0030677">
    <property type="term" value="C:ribonuclease P complex"/>
    <property type="evidence" value="ECO:0007669"/>
    <property type="project" value="TreeGrafter"/>
</dbReference>
<reference evidence="8 9" key="1">
    <citation type="submission" date="2013-12" db="EMBL/GenBank/DDBJ databases">
        <title>Comparative genomics of Petrotoga isolates.</title>
        <authorList>
            <person name="Nesbo C.L."/>
            <person name="Charchuk R."/>
            <person name="Chow K."/>
        </authorList>
    </citation>
    <scope>NUCLEOTIDE SEQUENCE [LARGE SCALE GENOMIC DNA]</scope>
    <source>
        <strain evidence="8 9">DSM 13574</strain>
    </source>
</reference>
<comment type="catalytic activity">
    <reaction evidence="6">
        <text>Endonucleolytic cleavage of RNA, removing 5'-extranucleotides from tRNA precursor.</text>
        <dbReference type="EC" id="3.1.26.5"/>
    </reaction>
</comment>
<organism evidence="8 9">
    <name type="scientific">Petrotoga olearia DSM 13574</name>
    <dbReference type="NCBI Taxonomy" id="1122955"/>
    <lineage>
        <taxon>Bacteria</taxon>
        <taxon>Thermotogati</taxon>
        <taxon>Thermotogota</taxon>
        <taxon>Thermotogae</taxon>
        <taxon>Petrotogales</taxon>
        <taxon>Petrotogaceae</taxon>
        <taxon>Petrotoga</taxon>
    </lineage>
</organism>
<evidence type="ECO:0000256" key="1">
    <source>
        <dbReference type="ARBA" id="ARBA00022694"/>
    </source>
</evidence>